<name>A0AA88MRG5_TACVA</name>
<gene>
    <name evidence="2" type="ORF">Q7C36_011364</name>
</gene>
<comment type="caution">
    <text evidence="2">The sequence shown here is derived from an EMBL/GenBank/DDBJ whole genome shotgun (WGS) entry which is preliminary data.</text>
</comment>
<feature type="region of interest" description="Disordered" evidence="1">
    <location>
        <begin position="1"/>
        <end position="25"/>
    </location>
</feature>
<dbReference type="Proteomes" id="UP001187315">
    <property type="component" value="Unassembled WGS sequence"/>
</dbReference>
<reference evidence="2" key="1">
    <citation type="submission" date="2023-08" db="EMBL/GenBank/DDBJ databases">
        <title>Pelteobagrus vachellii genome.</title>
        <authorList>
            <person name="Liu H."/>
        </authorList>
    </citation>
    <scope>NUCLEOTIDE SEQUENCE</scope>
    <source>
        <strain evidence="2">PRFRI_2022a</strain>
        <tissue evidence="2">Muscle</tissue>
    </source>
</reference>
<dbReference type="EMBL" id="JAVHJS010000011">
    <property type="protein sequence ID" value="KAK2843149.1"/>
    <property type="molecule type" value="Genomic_DNA"/>
</dbReference>
<organism evidence="2 3">
    <name type="scientific">Tachysurus vachellii</name>
    <name type="common">Darkbarbel catfish</name>
    <name type="synonym">Pelteobagrus vachellii</name>
    <dbReference type="NCBI Taxonomy" id="175792"/>
    <lineage>
        <taxon>Eukaryota</taxon>
        <taxon>Metazoa</taxon>
        <taxon>Chordata</taxon>
        <taxon>Craniata</taxon>
        <taxon>Vertebrata</taxon>
        <taxon>Euteleostomi</taxon>
        <taxon>Actinopterygii</taxon>
        <taxon>Neopterygii</taxon>
        <taxon>Teleostei</taxon>
        <taxon>Ostariophysi</taxon>
        <taxon>Siluriformes</taxon>
        <taxon>Bagridae</taxon>
        <taxon>Tachysurus</taxon>
    </lineage>
</organism>
<accession>A0AA88MRG5</accession>
<evidence type="ECO:0000256" key="1">
    <source>
        <dbReference type="SAM" id="MobiDB-lite"/>
    </source>
</evidence>
<dbReference type="AlphaFoldDB" id="A0AA88MRG5"/>
<evidence type="ECO:0000313" key="3">
    <source>
        <dbReference type="Proteomes" id="UP001187315"/>
    </source>
</evidence>
<feature type="compositionally biased region" description="Polar residues" evidence="1">
    <location>
        <begin position="12"/>
        <end position="21"/>
    </location>
</feature>
<proteinExistence type="predicted"/>
<evidence type="ECO:0000313" key="2">
    <source>
        <dbReference type="EMBL" id="KAK2843149.1"/>
    </source>
</evidence>
<protein>
    <submittedName>
        <fullName evidence="2">Uncharacterized protein</fullName>
    </submittedName>
</protein>
<sequence>MSGKKEPESSDSDWQPESNASFPPKRTGCWFRASAGAGSKLIPLANLLRTGLPFHRLESITAPSVMSLYTSHMSQQL</sequence>
<keyword evidence="3" id="KW-1185">Reference proteome</keyword>